<evidence type="ECO:0000256" key="9">
    <source>
        <dbReference type="PIRSR" id="PIRSR602401-1"/>
    </source>
</evidence>
<evidence type="ECO:0000256" key="2">
    <source>
        <dbReference type="ARBA" id="ARBA00005179"/>
    </source>
</evidence>
<dbReference type="InterPro" id="IPR002401">
    <property type="entry name" value="Cyt_P450_E_grp-I"/>
</dbReference>
<dbReference type="Proteomes" id="UP001201163">
    <property type="component" value="Unassembled WGS sequence"/>
</dbReference>
<evidence type="ECO:0000313" key="12">
    <source>
        <dbReference type="Proteomes" id="UP001201163"/>
    </source>
</evidence>
<keyword evidence="5 9" id="KW-0479">Metal-binding</keyword>
<comment type="caution">
    <text evidence="11">The sequence shown here is derived from an EMBL/GenBank/DDBJ whole genome shotgun (WGS) entry which is preliminary data.</text>
</comment>
<dbReference type="SUPFAM" id="SSF48264">
    <property type="entry name" value="Cytochrome P450"/>
    <property type="match status" value="1"/>
</dbReference>
<dbReference type="InterPro" id="IPR050364">
    <property type="entry name" value="Cytochrome_P450_fung"/>
</dbReference>
<evidence type="ECO:0000313" key="11">
    <source>
        <dbReference type="EMBL" id="KAH8987301.1"/>
    </source>
</evidence>
<dbReference type="InterPro" id="IPR001128">
    <property type="entry name" value="Cyt_P450"/>
</dbReference>
<evidence type="ECO:0000256" key="10">
    <source>
        <dbReference type="RuleBase" id="RU000461"/>
    </source>
</evidence>
<dbReference type="Pfam" id="PF00067">
    <property type="entry name" value="p450"/>
    <property type="match status" value="1"/>
</dbReference>
<dbReference type="EMBL" id="JAKELL010000048">
    <property type="protein sequence ID" value="KAH8987301.1"/>
    <property type="molecule type" value="Genomic_DNA"/>
</dbReference>
<evidence type="ECO:0000256" key="4">
    <source>
        <dbReference type="ARBA" id="ARBA00022617"/>
    </source>
</evidence>
<evidence type="ECO:0000256" key="6">
    <source>
        <dbReference type="ARBA" id="ARBA00023002"/>
    </source>
</evidence>
<keyword evidence="6 10" id="KW-0560">Oxidoreductase</keyword>
<dbReference type="PROSITE" id="PS00086">
    <property type="entry name" value="CYTOCHROME_P450"/>
    <property type="match status" value="1"/>
</dbReference>
<dbReference type="InterPro" id="IPR017972">
    <property type="entry name" value="Cyt_P450_CS"/>
</dbReference>
<dbReference type="PANTHER" id="PTHR46300">
    <property type="entry name" value="P450, PUTATIVE (EUROFUNG)-RELATED-RELATED"/>
    <property type="match status" value="1"/>
</dbReference>
<dbReference type="PANTHER" id="PTHR46300:SF7">
    <property type="entry name" value="P450, PUTATIVE (EUROFUNG)-RELATED"/>
    <property type="match status" value="1"/>
</dbReference>
<dbReference type="GO" id="GO:0020037">
    <property type="term" value="F:heme binding"/>
    <property type="evidence" value="ECO:0007669"/>
    <property type="project" value="InterPro"/>
</dbReference>
<evidence type="ECO:0000256" key="5">
    <source>
        <dbReference type="ARBA" id="ARBA00022723"/>
    </source>
</evidence>
<proteinExistence type="inferred from homology"/>
<name>A0AAD4LDE0_9AGAM</name>
<dbReference type="GO" id="GO:0016705">
    <property type="term" value="F:oxidoreductase activity, acting on paired donors, with incorporation or reduction of molecular oxygen"/>
    <property type="evidence" value="ECO:0007669"/>
    <property type="project" value="InterPro"/>
</dbReference>
<dbReference type="AlphaFoldDB" id="A0AAD4LDE0"/>
<gene>
    <name evidence="11" type="ORF">EDB92DRAFT_1876380</name>
</gene>
<keyword evidence="7 9" id="KW-0408">Iron</keyword>
<keyword evidence="8 10" id="KW-0503">Monooxygenase</keyword>
<dbReference type="Gene3D" id="1.10.630.10">
    <property type="entry name" value="Cytochrome P450"/>
    <property type="match status" value="1"/>
</dbReference>
<dbReference type="InterPro" id="IPR036396">
    <property type="entry name" value="Cyt_P450_sf"/>
</dbReference>
<comment type="cofactor">
    <cofactor evidence="1 9">
        <name>heme</name>
        <dbReference type="ChEBI" id="CHEBI:30413"/>
    </cofactor>
</comment>
<accession>A0AAD4LDE0</accession>
<dbReference type="CDD" id="cd11065">
    <property type="entry name" value="CYP64-like"/>
    <property type="match status" value="1"/>
</dbReference>
<dbReference type="GO" id="GO:0005506">
    <property type="term" value="F:iron ion binding"/>
    <property type="evidence" value="ECO:0007669"/>
    <property type="project" value="InterPro"/>
</dbReference>
<protein>
    <submittedName>
        <fullName evidence="11">Cytochrome P450</fullName>
    </submittedName>
</protein>
<organism evidence="11 12">
    <name type="scientific">Lactarius akahatsu</name>
    <dbReference type="NCBI Taxonomy" id="416441"/>
    <lineage>
        <taxon>Eukaryota</taxon>
        <taxon>Fungi</taxon>
        <taxon>Dikarya</taxon>
        <taxon>Basidiomycota</taxon>
        <taxon>Agaricomycotina</taxon>
        <taxon>Agaricomycetes</taxon>
        <taxon>Russulales</taxon>
        <taxon>Russulaceae</taxon>
        <taxon>Lactarius</taxon>
    </lineage>
</organism>
<dbReference type="PRINTS" id="PR00463">
    <property type="entry name" value="EP450I"/>
</dbReference>
<evidence type="ECO:0000256" key="1">
    <source>
        <dbReference type="ARBA" id="ARBA00001971"/>
    </source>
</evidence>
<keyword evidence="12" id="KW-1185">Reference proteome</keyword>
<comment type="similarity">
    <text evidence="3 10">Belongs to the cytochrome P450 family.</text>
</comment>
<sequence>MPTSLLLDFVVFSLFTYILRTYTASLGRARRGGLRYPPGPRGLPFLGNLIDIPQRAPWETYARWGRQYGDVTSISVIGRLLVFVNSARAARDLFEHTGTRYMDRPDIPIIDMMEAHFDLAVTRYGHKWRVERRIIDQNFRPSISVTHRPIQTVKTHAFLRQVLRCPEKTIEYLKHYTSAVVMSLTYGYDVKESGDHYVAIAEELLTLTSESTLSGALLVNDFPALKHLPDWFPGTGFKRRARHGMRLIDEMVNAPFNMVKEDLLKGTSKHSLVHDNLDGCRGNEAETALKNAAASVYGAGVETTISALSSFLLALLLYPDVQTRAQAEIDQVIGRSRLPTFSDRPNLPYVDAICKELLRWRLVLPLGVAHATTEDDVYKGFFIPKGTTVIANTWAILHDAEAYPEPEEFKPERFLTEDGKVRDDPLLVYAFGFGCRACPGRHLVDSMQWIIVVSVLATFNVRKKIDLNGNEIAVEGVYKDARIAQPAPFDYAIIPRHPGAARLVQETQGE</sequence>
<evidence type="ECO:0000256" key="7">
    <source>
        <dbReference type="ARBA" id="ARBA00023004"/>
    </source>
</evidence>
<comment type="pathway">
    <text evidence="2">Secondary metabolite biosynthesis.</text>
</comment>
<evidence type="ECO:0000256" key="3">
    <source>
        <dbReference type="ARBA" id="ARBA00010617"/>
    </source>
</evidence>
<dbReference type="GO" id="GO:0004497">
    <property type="term" value="F:monooxygenase activity"/>
    <property type="evidence" value="ECO:0007669"/>
    <property type="project" value="UniProtKB-KW"/>
</dbReference>
<feature type="binding site" description="axial binding residue" evidence="9">
    <location>
        <position position="438"/>
    </location>
    <ligand>
        <name>heme</name>
        <dbReference type="ChEBI" id="CHEBI:30413"/>
    </ligand>
    <ligandPart>
        <name>Fe</name>
        <dbReference type="ChEBI" id="CHEBI:18248"/>
    </ligandPart>
</feature>
<reference evidence="11" key="1">
    <citation type="submission" date="2022-01" db="EMBL/GenBank/DDBJ databases">
        <title>Comparative genomics reveals a dynamic genome evolution in the ectomycorrhizal milk-cap (Lactarius) mushrooms.</title>
        <authorList>
            <consortium name="DOE Joint Genome Institute"/>
            <person name="Lebreton A."/>
            <person name="Tang N."/>
            <person name="Kuo A."/>
            <person name="LaButti K."/>
            <person name="Drula E."/>
            <person name="Barry K."/>
            <person name="Clum A."/>
            <person name="Lipzen A."/>
            <person name="Mousain D."/>
            <person name="Ng V."/>
            <person name="Wang R."/>
            <person name="Wang X."/>
            <person name="Dai Y."/>
            <person name="Henrissat B."/>
            <person name="Grigoriev I.V."/>
            <person name="Guerin-Laguette A."/>
            <person name="Yu F."/>
            <person name="Martin F.M."/>
        </authorList>
    </citation>
    <scope>NUCLEOTIDE SEQUENCE</scope>
    <source>
        <strain evidence="11">QP</strain>
    </source>
</reference>
<keyword evidence="4 9" id="KW-0349">Heme</keyword>
<evidence type="ECO:0000256" key="8">
    <source>
        <dbReference type="ARBA" id="ARBA00023033"/>
    </source>
</evidence>